<protein>
    <recommendedName>
        <fullName evidence="5">AMP-dependent synthetase/ligase domain-containing protein</fullName>
    </recommendedName>
</protein>
<feature type="non-terminal residue" evidence="6">
    <location>
        <position position="519"/>
    </location>
</feature>
<reference evidence="6" key="1">
    <citation type="submission" date="2018-05" db="EMBL/GenBank/DDBJ databases">
        <authorList>
            <person name="Lanie J.A."/>
            <person name="Ng W.-L."/>
            <person name="Kazmierczak K.M."/>
            <person name="Andrzejewski T.M."/>
            <person name="Davidsen T.M."/>
            <person name="Wayne K.J."/>
            <person name="Tettelin H."/>
            <person name="Glass J.I."/>
            <person name="Rusch D."/>
            <person name="Podicherti R."/>
            <person name="Tsui H.-C.T."/>
            <person name="Winkler M.E."/>
        </authorList>
    </citation>
    <scope>NUCLEOTIDE SEQUENCE</scope>
</reference>
<dbReference type="SUPFAM" id="SSF56801">
    <property type="entry name" value="Acetyl-CoA synthetase-like"/>
    <property type="match status" value="1"/>
</dbReference>
<dbReference type="GO" id="GO:0030729">
    <property type="term" value="F:acetoacetate-CoA ligase activity"/>
    <property type="evidence" value="ECO:0007669"/>
    <property type="project" value="InterPro"/>
</dbReference>
<comment type="similarity">
    <text evidence="1">Belongs to the ATP-dependent AMP-binding enzyme family.</text>
</comment>
<evidence type="ECO:0000256" key="4">
    <source>
        <dbReference type="ARBA" id="ARBA00022840"/>
    </source>
</evidence>
<evidence type="ECO:0000256" key="2">
    <source>
        <dbReference type="ARBA" id="ARBA00022598"/>
    </source>
</evidence>
<organism evidence="6">
    <name type="scientific">marine metagenome</name>
    <dbReference type="NCBI Taxonomy" id="408172"/>
    <lineage>
        <taxon>unclassified sequences</taxon>
        <taxon>metagenomes</taxon>
        <taxon>ecological metagenomes</taxon>
    </lineage>
</organism>
<sequence length="519" mass="60113">MTNKLLWSSKSSNTLIEDFIKKISNYTSTNNYHKIHEWSIQHKDQFWDAIWDFTKIIGNKKGAVLKNSHDFINSVFFENCELNFTENNLLKNDESDAIIYYSEQRQTKRYSWKKLKEYTFKLSYYFKNKGIKSHDRIVGVLPNVPETVIAFLATAQIGAIWSSCSADFGPKAIIDRFKQIEPKILFVTDKYYYNNKLINTLKHVPTILKEIPTIEEVIIVPYSEKKQEIKFNHVEWKKIFLTNNLYDKFVKFPFNHPLYILYSSGTTDVPKCIVHGAGGTLLQHKKEHQLHSNIKKNNKVFYFTTCGWMMWNWLISSLASQATIVLYDGSPFVPKIDHLFKIAEKEEINFFGTGAKYLDFLKQNNINIKDNFNLTHLKTIASTGSPLMHETFEYVYKQIKSDVHLASISGGTDLVSCFVLGNPIMPVYSGEIQCAGLGMDVDIYDENSNSLIGEKGELVCKTTFPSKPLYFWNDPDNKKYSKAYFEKYPNVWHHGDYCKKTSNNGYIIYGRSDATLNSR</sequence>
<proteinExistence type="inferred from homology"/>
<keyword evidence="2" id="KW-0436">Ligase</keyword>
<evidence type="ECO:0000313" key="6">
    <source>
        <dbReference type="EMBL" id="SVA48540.1"/>
    </source>
</evidence>
<dbReference type="PANTHER" id="PTHR42921:SF1">
    <property type="entry name" value="ACETOACETYL-COA SYNTHETASE"/>
    <property type="match status" value="1"/>
</dbReference>
<accession>A0A381W7L7</accession>
<keyword evidence="4" id="KW-0067">ATP-binding</keyword>
<dbReference type="InterPro" id="IPR000873">
    <property type="entry name" value="AMP-dep_synth/lig_dom"/>
</dbReference>
<feature type="domain" description="AMP-dependent synthetase/ligase" evidence="5">
    <location>
        <begin position="95"/>
        <end position="462"/>
    </location>
</feature>
<dbReference type="InterPro" id="IPR005914">
    <property type="entry name" value="Acac_CoA_synth"/>
</dbReference>
<evidence type="ECO:0000256" key="3">
    <source>
        <dbReference type="ARBA" id="ARBA00022741"/>
    </source>
</evidence>
<dbReference type="NCBIfam" id="TIGR01217">
    <property type="entry name" value="ac_ac_CoA_syn"/>
    <property type="match status" value="1"/>
</dbReference>
<dbReference type="GO" id="GO:0006629">
    <property type="term" value="P:lipid metabolic process"/>
    <property type="evidence" value="ECO:0007669"/>
    <property type="project" value="InterPro"/>
</dbReference>
<dbReference type="GO" id="GO:0005524">
    <property type="term" value="F:ATP binding"/>
    <property type="evidence" value="ECO:0007669"/>
    <property type="project" value="UniProtKB-KW"/>
</dbReference>
<keyword evidence="3" id="KW-0547">Nucleotide-binding</keyword>
<dbReference type="PANTHER" id="PTHR42921">
    <property type="entry name" value="ACETOACETYL-COA SYNTHETASE"/>
    <property type="match status" value="1"/>
</dbReference>
<dbReference type="Pfam" id="PF00501">
    <property type="entry name" value="AMP-binding"/>
    <property type="match status" value="1"/>
</dbReference>
<dbReference type="InterPro" id="IPR042099">
    <property type="entry name" value="ANL_N_sf"/>
</dbReference>
<evidence type="ECO:0000256" key="1">
    <source>
        <dbReference type="ARBA" id="ARBA00006432"/>
    </source>
</evidence>
<dbReference type="AlphaFoldDB" id="A0A381W7L7"/>
<name>A0A381W7L7_9ZZZZ</name>
<dbReference type="EMBL" id="UINC01010957">
    <property type="protein sequence ID" value="SVA48540.1"/>
    <property type="molecule type" value="Genomic_DNA"/>
</dbReference>
<dbReference type="Gene3D" id="3.40.50.12780">
    <property type="entry name" value="N-terminal domain of ligase-like"/>
    <property type="match status" value="1"/>
</dbReference>
<gene>
    <name evidence="6" type="ORF">METZ01_LOCUS101394</name>
</gene>
<dbReference type="NCBIfam" id="NF002937">
    <property type="entry name" value="PRK03584.1"/>
    <property type="match status" value="1"/>
</dbReference>
<evidence type="ECO:0000259" key="5">
    <source>
        <dbReference type="Pfam" id="PF00501"/>
    </source>
</evidence>